<dbReference type="AlphaFoldDB" id="A0A2T7PAL6"/>
<evidence type="ECO:0000313" key="2">
    <source>
        <dbReference type="EMBL" id="PVD30457.1"/>
    </source>
</evidence>
<comment type="caution">
    <text evidence="2">The sequence shown here is derived from an EMBL/GenBank/DDBJ whole genome shotgun (WGS) entry which is preliminary data.</text>
</comment>
<evidence type="ECO:0000313" key="3">
    <source>
        <dbReference type="Proteomes" id="UP000245119"/>
    </source>
</evidence>
<dbReference type="InterPro" id="IPR051844">
    <property type="entry name" value="USH2_Complex_Protein"/>
</dbReference>
<dbReference type="OrthoDB" id="10029564at2759"/>
<dbReference type="PANTHER" id="PTHR23116">
    <property type="entry name" value="PDZ DOMAIN CONTAINING WHIRLIN AND HARMONIN-RELATED"/>
    <property type="match status" value="1"/>
</dbReference>
<gene>
    <name evidence="2" type="ORF">C0Q70_09723</name>
</gene>
<name>A0A2T7PAL6_POMCA</name>
<dbReference type="PANTHER" id="PTHR23116:SF29">
    <property type="entry name" value="PDZ DOMAIN-CONTAINING PROTEIN 7"/>
    <property type="match status" value="1"/>
</dbReference>
<dbReference type="SUPFAM" id="SSF50156">
    <property type="entry name" value="PDZ domain-like"/>
    <property type="match status" value="1"/>
</dbReference>
<proteinExistence type="predicted"/>
<accession>A0A2T7PAL6</accession>
<organism evidence="2 3">
    <name type="scientific">Pomacea canaliculata</name>
    <name type="common">Golden apple snail</name>
    <dbReference type="NCBI Taxonomy" id="400727"/>
    <lineage>
        <taxon>Eukaryota</taxon>
        <taxon>Metazoa</taxon>
        <taxon>Spiralia</taxon>
        <taxon>Lophotrochozoa</taxon>
        <taxon>Mollusca</taxon>
        <taxon>Gastropoda</taxon>
        <taxon>Caenogastropoda</taxon>
        <taxon>Architaenioglossa</taxon>
        <taxon>Ampullarioidea</taxon>
        <taxon>Ampullariidae</taxon>
        <taxon>Pomacea</taxon>
    </lineage>
</organism>
<keyword evidence="3" id="KW-1185">Reference proteome</keyword>
<sequence>MTTMARPGREDYLHNFHQLCSKVLTLAEKERLGELLQQYQHDGDVSAFVRRTTFLWSSPTTLHLLPVIRKLVAARDRPQFDLLLDIHHGLVVDKVRTRPVEKSVSMSSSRSGTHPVRRRGGIHVIKIHTTDSPRLGFSIRGGDEFDLGIFVSHVDNPSPADEEWLLLYGTEGPSFHATFVSTINTLKESDVRKMDVWWSSQVGVTRSSLELILKCTEDFTANVGQSFNKLSTCGVALRDGGVID</sequence>
<dbReference type="Gene3D" id="1.20.1160.20">
    <property type="match status" value="1"/>
</dbReference>
<dbReference type="Gene3D" id="2.30.42.10">
    <property type="match status" value="1"/>
</dbReference>
<dbReference type="Proteomes" id="UP000245119">
    <property type="component" value="Linkage Group LG5"/>
</dbReference>
<dbReference type="STRING" id="400727.A0A2T7PAL6"/>
<reference evidence="2 3" key="1">
    <citation type="submission" date="2018-04" db="EMBL/GenBank/DDBJ databases">
        <title>The genome of golden apple snail Pomacea canaliculata provides insight into stress tolerance and invasive adaptation.</title>
        <authorList>
            <person name="Liu C."/>
            <person name="Liu B."/>
            <person name="Ren Y."/>
            <person name="Zhang Y."/>
            <person name="Wang H."/>
            <person name="Li S."/>
            <person name="Jiang F."/>
            <person name="Yin L."/>
            <person name="Zhang G."/>
            <person name="Qian W."/>
            <person name="Fan W."/>
        </authorList>
    </citation>
    <scope>NUCLEOTIDE SEQUENCE [LARGE SCALE GENOMIC DNA]</scope>
    <source>
        <strain evidence="2">SZHN2017</strain>
        <tissue evidence="2">Muscle</tissue>
    </source>
</reference>
<dbReference type="EMBL" id="PZQS01000005">
    <property type="protein sequence ID" value="PVD30457.1"/>
    <property type="molecule type" value="Genomic_DNA"/>
</dbReference>
<evidence type="ECO:0000256" key="1">
    <source>
        <dbReference type="ARBA" id="ARBA00022737"/>
    </source>
</evidence>
<protein>
    <submittedName>
        <fullName evidence="2">Uncharacterized protein</fullName>
    </submittedName>
</protein>
<keyword evidence="1" id="KW-0677">Repeat</keyword>
<dbReference type="GO" id="GO:0005886">
    <property type="term" value="C:plasma membrane"/>
    <property type="evidence" value="ECO:0007669"/>
    <property type="project" value="TreeGrafter"/>
</dbReference>
<dbReference type="InterPro" id="IPR036034">
    <property type="entry name" value="PDZ_sf"/>
</dbReference>